<evidence type="ECO:0000256" key="10">
    <source>
        <dbReference type="ARBA" id="ARBA00023004"/>
    </source>
</evidence>
<feature type="binding site" description="axial binding residue" evidence="14">
    <location>
        <position position="99"/>
    </location>
    <ligand>
        <name>heme c</name>
        <dbReference type="ChEBI" id="CHEBI:61717"/>
        <label>1</label>
    </ligand>
    <ligandPart>
        <name>Fe</name>
        <dbReference type="ChEBI" id="CHEBI:18248"/>
    </ligandPart>
</feature>
<evidence type="ECO:0000256" key="3">
    <source>
        <dbReference type="ARBA" id="ARBA00022448"/>
    </source>
</evidence>
<dbReference type="PANTHER" id="PTHR30600">
    <property type="entry name" value="CYTOCHROME C PEROXIDASE-RELATED"/>
    <property type="match status" value="1"/>
</dbReference>
<evidence type="ECO:0000313" key="16">
    <source>
        <dbReference type="EMBL" id="RHW35765.1"/>
    </source>
</evidence>
<feature type="binding site" description="covalent" evidence="13">
    <location>
        <position position="242"/>
    </location>
    <ligand>
        <name>heme c</name>
        <dbReference type="ChEBI" id="CHEBI:61717"/>
        <label>2</label>
    </ligand>
</feature>
<name>A0A417YPP1_9BACI</name>
<accession>A0A417YPP1</accession>
<comment type="pathway">
    <text evidence="2">One-carbon metabolism; methylamine degradation.</text>
</comment>
<evidence type="ECO:0000256" key="8">
    <source>
        <dbReference type="ARBA" id="ARBA00022982"/>
    </source>
</evidence>
<dbReference type="InterPro" id="IPR051395">
    <property type="entry name" value="Cytochrome_c_Peroxidase/MauG"/>
</dbReference>
<gene>
    <name evidence="16" type="ORF">D1B31_18780</name>
</gene>
<dbReference type="SUPFAM" id="SSF46626">
    <property type="entry name" value="Cytochrome c"/>
    <property type="match status" value="2"/>
</dbReference>
<keyword evidence="10 14" id="KW-0408">Iron</keyword>
<feature type="binding site" description="covalent" evidence="13">
    <location>
        <position position="239"/>
    </location>
    <ligand>
        <name>heme c</name>
        <dbReference type="ChEBI" id="CHEBI:61717"/>
        <label>2</label>
    </ligand>
</feature>
<feature type="binding site" description="covalent" evidence="13">
    <location>
        <position position="98"/>
    </location>
    <ligand>
        <name>heme c</name>
        <dbReference type="ChEBI" id="CHEBI:61717"/>
        <label>1</label>
    </ligand>
</feature>
<dbReference type="PROSITE" id="PS51007">
    <property type="entry name" value="CYTC"/>
    <property type="match status" value="2"/>
</dbReference>
<feature type="binding site" description="axial binding residue" evidence="14">
    <location>
        <position position="243"/>
    </location>
    <ligand>
        <name>heme c</name>
        <dbReference type="ChEBI" id="CHEBI:61717"/>
        <label>2</label>
    </ligand>
    <ligandPart>
        <name>Fe</name>
        <dbReference type="ChEBI" id="CHEBI:18248"/>
    </ligandPart>
</feature>
<keyword evidence="4 13" id="KW-0349">Heme</keyword>
<comment type="function">
    <text evidence="11">Involved in methylamine metabolism. Essential for the maturation of the beta subunit of MADH, presumably via a step in the biosynthesis of tryptophan tryptophylquinone (TTQ), the cofactor of MADH.</text>
</comment>
<proteinExistence type="predicted"/>
<evidence type="ECO:0000313" key="17">
    <source>
        <dbReference type="Proteomes" id="UP000284416"/>
    </source>
</evidence>
<dbReference type="PANTHER" id="PTHR30600:SF10">
    <property type="entry name" value="BLL6722 PROTEIN"/>
    <property type="match status" value="1"/>
</dbReference>
<evidence type="ECO:0000259" key="15">
    <source>
        <dbReference type="PROSITE" id="PS51007"/>
    </source>
</evidence>
<evidence type="ECO:0000256" key="11">
    <source>
        <dbReference type="ARBA" id="ARBA00058991"/>
    </source>
</evidence>
<dbReference type="GO" id="GO:0046872">
    <property type="term" value="F:metal ion binding"/>
    <property type="evidence" value="ECO:0007669"/>
    <property type="project" value="UniProtKB-KW"/>
</dbReference>
<keyword evidence="17" id="KW-1185">Reference proteome</keyword>
<dbReference type="Pfam" id="PF03150">
    <property type="entry name" value="CCP_MauG"/>
    <property type="match status" value="1"/>
</dbReference>
<evidence type="ECO:0000256" key="7">
    <source>
        <dbReference type="ARBA" id="ARBA00022764"/>
    </source>
</evidence>
<dbReference type="InterPro" id="IPR009056">
    <property type="entry name" value="Cyt_c-like_dom"/>
</dbReference>
<evidence type="ECO:0000256" key="13">
    <source>
        <dbReference type="PIRSR" id="PIRSR000294-1"/>
    </source>
</evidence>
<feature type="domain" description="Cytochrome c" evidence="15">
    <location>
        <begin position="224"/>
        <end position="346"/>
    </location>
</feature>
<evidence type="ECO:0000256" key="1">
    <source>
        <dbReference type="ARBA" id="ARBA00004418"/>
    </source>
</evidence>
<keyword evidence="5 14" id="KW-0479">Metal-binding</keyword>
<dbReference type="GO" id="GO:0042597">
    <property type="term" value="C:periplasmic space"/>
    <property type="evidence" value="ECO:0007669"/>
    <property type="project" value="UniProtKB-SubCell"/>
</dbReference>
<evidence type="ECO:0000256" key="5">
    <source>
        <dbReference type="ARBA" id="ARBA00022723"/>
    </source>
</evidence>
<dbReference type="OrthoDB" id="9772811at2"/>
<dbReference type="GO" id="GO:0004130">
    <property type="term" value="F:cytochrome-c peroxidase activity"/>
    <property type="evidence" value="ECO:0007669"/>
    <property type="project" value="TreeGrafter"/>
</dbReference>
<evidence type="ECO:0000256" key="4">
    <source>
        <dbReference type="ARBA" id="ARBA00022617"/>
    </source>
</evidence>
<dbReference type="Gene3D" id="1.10.760.10">
    <property type="entry name" value="Cytochrome c-like domain"/>
    <property type="match status" value="2"/>
</dbReference>
<keyword evidence="7" id="KW-0574">Periplasm</keyword>
<keyword evidence="6" id="KW-0732">Signal</keyword>
<dbReference type="GO" id="GO:0009055">
    <property type="term" value="F:electron transfer activity"/>
    <property type="evidence" value="ECO:0007669"/>
    <property type="project" value="InterPro"/>
</dbReference>
<keyword evidence="16" id="KW-0575">Peroxidase</keyword>
<organism evidence="16 17">
    <name type="scientific">Neobacillus notoginsengisoli</name>
    <dbReference type="NCBI Taxonomy" id="1578198"/>
    <lineage>
        <taxon>Bacteria</taxon>
        <taxon>Bacillati</taxon>
        <taxon>Bacillota</taxon>
        <taxon>Bacilli</taxon>
        <taxon>Bacillales</taxon>
        <taxon>Bacillaceae</taxon>
        <taxon>Neobacillus</taxon>
    </lineage>
</organism>
<dbReference type="Proteomes" id="UP000284416">
    <property type="component" value="Unassembled WGS sequence"/>
</dbReference>
<reference evidence="16 17" key="1">
    <citation type="journal article" date="2017" name="Int. J. Syst. Evol. Microbiol.">
        <title>Bacillus notoginsengisoli sp. nov., a novel bacterium isolated from the rhizosphere of Panax notoginseng.</title>
        <authorList>
            <person name="Zhang M.Y."/>
            <person name="Cheng J."/>
            <person name="Cai Y."/>
            <person name="Zhang T.Y."/>
            <person name="Wu Y.Y."/>
            <person name="Manikprabhu D."/>
            <person name="Li W.J."/>
            <person name="Zhang Y.X."/>
        </authorList>
    </citation>
    <scope>NUCLEOTIDE SEQUENCE [LARGE SCALE GENOMIC DNA]</scope>
    <source>
        <strain evidence="16 17">JCM 30743</strain>
    </source>
</reference>
<dbReference type="InterPro" id="IPR004852">
    <property type="entry name" value="Di-haem_cyt_c_peroxidsae"/>
</dbReference>
<comment type="subcellular location">
    <subcellularLocation>
        <location evidence="1">Periplasm</location>
    </subcellularLocation>
</comment>
<feature type="binding site" description="covalent" evidence="13">
    <location>
        <position position="95"/>
    </location>
    <ligand>
        <name>heme c</name>
        <dbReference type="ChEBI" id="CHEBI:61717"/>
        <label>1</label>
    </ligand>
</feature>
<sequence>MTGFLLLIFILINLGGCTKEATAPTKTKAPAQTDTGQPPQEVSDELKHVLQTHQMLTPIGDIPIPEDNPMNPEVLKLGQALYFDPLLSGDNTRSCASCHDASLGYGDGKATFEKVDGTAGARNSPTVINSGYYKTNFWDGRASSLEEQALGPIENPNEMNQNLDALINELKAIKGYEEMFQKAFGTGITKETIAKAIAAFERQIVVKDTAYDRFLQGEKNALTDQEVRGLGLFVGKAMCVTCHNGPNLSDNNFYNIGIESEDEGRFAVTQEPGDLGRIRTPGLYGITHTAPYMRDGSLKTLEDVIDYYDRGGDNHPNKSFFIKQFMPLGLSDSEKADLLAFLKTLGGQPPVFEKPELP</sequence>
<keyword evidence="9" id="KW-0560">Oxidoreductase</keyword>
<keyword evidence="8" id="KW-0249">Electron transport</keyword>
<evidence type="ECO:0000256" key="12">
    <source>
        <dbReference type="ARBA" id="ARBA00073576"/>
    </source>
</evidence>
<feature type="domain" description="Cytochrome c" evidence="15">
    <location>
        <begin position="73"/>
        <end position="204"/>
    </location>
</feature>
<evidence type="ECO:0000256" key="9">
    <source>
        <dbReference type="ARBA" id="ARBA00023002"/>
    </source>
</evidence>
<dbReference type="FunFam" id="1.10.760.10:FF:000019">
    <property type="entry name" value="Di-heme cytochrome C peroxidase"/>
    <property type="match status" value="1"/>
</dbReference>
<comment type="PTM">
    <text evidence="13">Binds 2 heme groups per subunit.</text>
</comment>
<dbReference type="InterPro" id="IPR026259">
    <property type="entry name" value="MauG/Cytc_peroxidase"/>
</dbReference>
<comment type="caution">
    <text evidence="16">The sequence shown here is derived from an EMBL/GenBank/DDBJ whole genome shotgun (WGS) entry which is preliminary data.</text>
</comment>
<comment type="cofactor">
    <cofactor evidence="13">
        <name>heme</name>
        <dbReference type="ChEBI" id="CHEBI:30413"/>
    </cofactor>
    <text evidence="13">Binds 2 heme groups.</text>
</comment>
<evidence type="ECO:0000256" key="2">
    <source>
        <dbReference type="ARBA" id="ARBA00004856"/>
    </source>
</evidence>
<protein>
    <recommendedName>
        <fullName evidence="12">Methylamine utilization protein MauG</fullName>
    </recommendedName>
</protein>
<dbReference type="PIRSF" id="PIRSF000294">
    <property type="entry name" value="Cytochrome-c_peroxidase"/>
    <property type="match status" value="1"/>
</dbReference>
<evidence type="ECO:0000256" key="14">
    <source>
        <dbReference type="PIRSR" id="PIRSR000294-2"/>
    </source>
</evidence>
<evidence type="ECO:0000256" key="6">
    <source>
        <dbReference type="ARBA" id="ARBA00022729"/>
    </source>
</evidence>
<dbReference type="EMBL" id="QWEG01000013">
    <property type="protein sequence ID" value="RHW35765.1"/>
    <property type="molecule type" value="Genomic_DNA"/>
</dbReference>
<dbReference type="GO" id="GO:0020037">
    <property type="term" value="F:heme binding"/>
    <property type="evidence" value="ECO:0007669"/>
    <property type="project" value="InterPro"/>
</dbReference>
<keyword evidence="3" id="KW-0813">Transport</keyword>
<dbReference type="InterPro" id="IPR036909">
    <property type="entry name" value="Cyt_c-like_dom_sf"/>
</dbReference>
<dbReference type="AlphaFoldDB" id="A0A417YPP1"/>